<dbReference type="Gene3D" id="3.40.630.30">
    <property type="match status" value="1"/>
</dbReference>
<organism evidence="1">
    <name type="scientific">Mucor ambiguus</name>
    <dbReference type="NCBI Taxonomy" id="91626"/>
    <lineage>
        <taxon>Eukaryota</taxon>
        <taxon>Fungi</taxon>
        <taxon>Fungi incertae sedis</taxon>
        <taxon>Mucoromycota</taxon>
        <taxon>Mucoromycotina</taxon>
        <taxon>Mucoromycetes</taxon>
        <taxon>Mucorales</taxon>
        <taxon>Mucorineae</taxon>
        <taxon>Mucoraceae</taxon>
        <taxon>Mucor</taxon>
    </lineage>
</organism>
<dbReference type="Proteomes" id="UP000053815">
    <property type="component" value="Unassembled WGS sequence"/>
</dbReference>
<evidence type="ECO:0000313" key="1">
    <source>
        <dbReference type="EMBL" id="GAN01045.1"/>
    </source>
</evidence>
<dbReference type="SUPFAM" id="SSF55729">
    <property type="entry name" value="Acyl-CoA N-acyltransferases (Nat)"/>
    <property type="match status" value="1"/>
</dbReference>
<reference evidence="1" key="1">
    <citation type="submission" date="2014-09" db="EMBL/GenBank/DDBJ databases">
        <title>Draft genome sequence of an oleaginous Mucoromycotina fungus Mucor ambiguus NBRC6742.</title>
        <authorList>
            <person name="Takeda I."/>
            <person name="Yamane N."/>
            <person name="Morita T."/>
            <person name="Tamano K."/>
            <person name="Machida M."/>
            <person name="Baker S."/>
            <person name="Koike H."/>
        </authorList>
    </citation>
    <scope>NUCLEOTIDE SEQUENCE</scope>
    <source>
        <strain evidence="1">NBRC 6742</strain>
    </source>
</reference>
<gene>
    <name evidence="1" type="ORF">MAM1_0004c00476</name>
</gene>
<dbReference type="EMBL" id="DF836293">
    <property type="protein sequence ID" value="GAN01045.1"/>
    <property type="molecule type" value="Genomic_DNA"/>
</dbReference>
<dbReference type="AlphaFoldDB" id="A0A0C9LPU5"/>
<keyword evidence="2" id="KW-1185">Reference proteome</keyword>
<dbReference type="OrthoDB" id="272266at2759"/>
<evidence type="ECO:0000313" key="2">
    <source>
        <dbReference type="Proteomes" id="UP000053815"/>
    </source>
</evidence>
<protein>
    <recommendedName>
        <fullName evidence="3">N-acetyltransferase domain-containing protein</fullName>
    </recommendedName>
</protein>
<accession>A0A0C9LPU5</accession>
<dbReference type="InterPro" id="IPR016181">
    <property type="entry name" value="Acyl_CoA_acyltransferase"/>
</dbReference>
<proteinExistence type="predicted"/>
<sequence length="337" mass="38125">MTIQLYKWSSKDQIEQLKRYLAQNGPTTSTMLGLFLQAGLYPSVDPIEPVVWSSHPDPFNTSDVVVWIIDRGECTLRTLVSSKIHLDQAPMKPDSLAKLKAGENSLDQPLFVNTDDEALYQHSMQVFASVLDHFFSHNYTVDDEIKLDDTGLLWAPVLSKLLDMQLLSRCFIFVRQASLPLPPVKLPEGAVMDRLTSQEDVMLTRNRNKILFDPKYVEDGCHMSSGIRINGDLAANAFTHRDMLVGALHVLPKYRRRGFAELILSDICRQHKEYFQRQLPADVSLDHVYFTACVELYNVPSASFFTKSGWMSVGADLPFEIKVSNLNPLNGWNIGFA</sequence>
<name>A0A0C9LPU5_9FUNG</name>
<evidence type="ECO:0008006" key="3">
    <source>
        <dbReference type="Google" id="ProtNLM"/>
    </source>
</evidence>